<gene>
    <name evidence="8" type="primary">bglC_3</name>
    <name evidence="8" type="ORF">CBLFYP62_01826</name>
</gene>
<dbReference type="PROSITE" id="PS00572">
    <property type="entry name" value="GLYCOSYL_HYDROL_F1_1"/>
    <property type="match status" value="1"/>
</dbReference>
<dbReference type="EMBL" id="CACRTU010000016">
    <property type="protein sequence ID" value="VYU25554.1"/>
    <property type="molecule type" value="Genomic_DNA"/>
</dbReference>
<evidence type="ECO:0000313" key="8">
    <source>
        <dbReference type="EMBL" id="VYU25554.1"/>
    </source>
</evidence>
<dbReference type="Gene3D" id="3.20.20.80">
    <property type="entry name" value="Glycosidases"/>
    <property type="match status" value="1"/>
</dbReference>
<dbReference type="PRINTS" id="PR00131">
    <property type="entry name" value="GLHYDRLASE1"/>
</dbReference>
<comment type="similarity">
    <text evidence="1 6">Belongs to the glycosyl hydrolase 1 family.</text>
</comment>
<dbReference type="EC" id="3.2.1.21" evidence="2"/>
<evidence type="ECO:0000256" key="1">
    <source>
        <dbReference type="ARBA" id="ARBA00010838"/>
    </source>
</evidence>
<reference evidence="8" key="1">
    <citation type="submission" date="2019-11" db="EMBL/GenBank/DDBJ databases">
        <authorList>
            <person name="Feng L."/>
        </authorList>
    </citation>
    <scope>NUCLEOTIDE SEQUENCE</scope>
    <source>
        <strain evidence="8">CButyricumLFYP62</strain>
    </source>
</reference>
<dbReference type="SUPFAM" id="SSF51445">
    <property type="entry name" value="(Trans)glycosidases"/>
    <property type="match status" value="1"/>
</dbReference>
<dbReference type="InterPro" id="IPR017853">
    <property type="entry name" value="GH"/>
</dbReference>
<dbReference type="GO" id="GO:0016052">
    <property type="term" value="P:carbohydrate catabolic process"/>
    <property type="evidence" value="ECO:0007669"/>
    <property type="project" value="TreeGrafter"/>
</dbReference>
<feature type="active site" description="Nucleophile" evidence="5">
    <location>
        <position position="374"/>
    </location>
</feature>
<dbReference type="PROSITE" id="PS00653">
    <property type="entry name" value="GLYCOSYL_HYDROL_F1_2"/>
    <property type="match status" value="1"/>
</dbReference>
<dbReference type="InterPro" id="IPR018120">
    <property type="entry name" value="Glyco_hydro_1_AS"/>
</dbReference>
<organism evidence="8">
    <name type="scientific">Clostridium butyricum</name>
    <dbReference type="NCBI Taxonomy" id="1492"/>
    <lineage>
        <taxon>Bacteria</taxon>
        <taxon>Bacillati</taxon>
        <taxon>Bacillota</taxon>
        <taxon>Clostridia</taxon>
        <taxon>Eubacteriales</taxon>
        <taxon>Clostridiaceae</taxon>
        <taxon>Clostridium</taxon>
    </lineage>
</organism>
<dbReference type="Pfam" id="PF00232">
    <property type="entry name" value="Glyco_hydro_1"/>
    <property type="match status" value="1"/>
</dbReference>
<evidence type="ECO:0000256" key="2">
    <source>
        <dbReference type="ARBA" id="ARBA00012744"/>
    </source>
</evidence>
<evidence type="ECO:0000256" key="4">
    <source>
        <dbReference type="ARBA" id="ARBA00023295"/>
    </source>
</evidence>
<proteinExistence type="inferred from homology"/>
<dbReference type="FunFam" id="3.20.20.80:FF:000004">
    <property type="entry name" value="Beta-glucosidase 6-phospho-beta-glucosidase"/>
    <property type="match status" value="1"/>
</dbReference>
<dbReference type="InterPro" id="IPR033132">
    <property type="entry name" value="GH_1_N_CS"/>
</dbReference>
<dbReference type="GO" id="GO:0005829">
    <property type="term" value="C:cytosol"/>
    <property type="evidence" value="ECO:0007669"/>
    <property type="project" value="TreeGrafter"/>
</dbReference>
<dbReference type="PANTHER" id="PTHR10353:SF36">
    <property type="entry name" value="LP05116P"/>
    <property type="match status" value="1"/>
</dbReference>
<sequence>MMKFPKDFLFGAASASYQVEGAWNEDGKGISNWDVFTKIPGKTFEGTNGDVAIDHYHRYKEDIELMAEMGLESYRFSVSWPRIIPDGDGEINQRGIDFYNSIIDECLKYGIVPFVTLYHWDMPQIMEEKGGWLNKATIDAFEKYANACFKAFGDRVKHWITFNETIVFASGGYLKGCHPPAIQNDPKKYFDVIHNVMVAHAKCVKSYKELHQGGEIGITNVFSPAFSIDDKEENLQAMYHANQYEINWYYDPVLKGHYPEYVVNELKKNGWTPEWTQEELDIINESASKNDFIGMNYYQPQRVEKNYEDEQVELTRENCTGAPGNPSFDGYYKTVMMDDKIYTKWGWEIAPDALIDGLVKFREEYGDIRIYITENGLGDQDLIVDDEIVDVPRIKFIEAHLKAVKKAIVEKKINLKGYYAWSAMDLLSWLNGYKKQYGFIYVDHKNNLDRKLKLSAYWYKKVIEERGEFL</sequence>
<accession>A0A6N3DCG9</accession>
<evidence type="ECO:0000256" key="6">
    <source>
        <dbReference type="RuleBase" id="RU003690"/>
    </source>
</evidence>
<keyword evidence="3 7" id="KW-0378">Hydrolase</keyword>
<dbReference type="AlphaFoldDB" id="A0A6N3DCG9"/>
<dbReference type="InterPro" id="IPR001360">
    <property type="entry name" value="Glyco_hydro_1"/>
</dbReference>
<evidence type="ECO:0000256" key="5">
    <source>
        <dbReference type="PROSITE-ProRule" id="PRU10055"/>
    </source>
</evidence>
<dbReference type="GO" id="GO:0008422">
    <property type="term" value="F:beta-glucosidase activity"/>
    <property type="evidence" value="ECO:0007669"/>
    <property type="project" value="UniProtKB-EC"/>
</dbReference>
<keyword evidence="4 7" id="KW-0326">Glycosidase</keyword>
<evidence type="ECO:0000256" key="7">
    <source>
        <dbReference type="RuleBase" id="RU004468"/>
    </source>
</evidence>
<evidence type="ECO:0000256" key="3">
    <source>
        <dbReference type="ARBA" id="ARBA00022801"/>
    </source>
</evidence>
<protein>
    <recommendedName>
        <fullName evidence="2">beta-glucosidase</fullName>
        <ecNumber evidence="2">3.2.1.21</ecNumber>
    </recommendedName>
</protein>
<dbReference type="PANTHER" id="PTHR10353">
    <property type="entry name" value="GLYCOSYL HYDROLASE"/>
    <property type="match status" value="1"/>
</dbReference>
<name>A0A6N3DCG9_CLOBU</name>